<proteinExistence type="inferred from homology"/>
<dbReference type="Pfam" id="PF01277">
    <property type="entry name" value="Oleosin"/>
    <property type="match status" value="1"/>
</dbReference>
<evidence type="ECO:0008006" key="12">
    <source>
        <dbReference type="Google" id="ProtNLM"/>
    </source>
</evidence>
<evidence type="ECO:0000256" key="5">
    <source>
        <dbReference type="ARBA" id="ARBA00022692"/>
    </source>
</evidence>
<keyword evidence="6 9" id="KW-1133">Transmembrane helix</keyword>
<evidence type="ECO:0000256" key="8">
    <source>
        <dbReference type="SAM" id="MobiDB-lite"/>
    </source>
</evidence>
<dbReference type="EMBL" id="KQ090084">
    <property type="protein sequence ID" value="KMT12656.1"/>
    <property type="molecule type" value="Genomic_DNA"/>
</dbReference>
<evidence type="ECO:0000256" key="4">
    <source>
        <dbReference type="ARBA" id="ARBA00022677"/>
    </source>
</evidence>
<dbReference type="GO" id="GO:0048608">
    <property type="term" value="P:reproductive structure development"/>
    <property type="evidence" value="ECO:0007669"/>
    <property type="project" value="UniProtKB-ARBA"/>
</dbReference>
<sequence>MATSDEQQHLRLIPISSSSTSTSNSYESGDHKNNDVKFGGRGLIMRIRRVVGATAAGAVVGGPLVVGMAITLVVSLSLAVVGIPVMLIFSPILLFGTFILVTAILGFSLAAVMALAGISTLNWVFQSIRHYDVDRKSIEEEEEEKKDDDNEDMAAKTLAQGWKREHRHHDQQQQEQEQEEAVGAEAEAEDEDEGEHEVEIEQEGMLGQQEEDVTTASAPSETTQHQVVPPTTTTTTTPATASDDTDQKKQQAQKMKRQRPPKRK</sequence>
<dbReference type="GO" id="GO:0012511">
    <property type="term" value="C:monolayer-surrounded lipid storage body"/>
    <property type="evidence" value="ECO:0007669"/>
    <property type="project" value="InterPro"/>
</dbReference>
<keyword evidence="5 9" id="KW-0812">Transmembrane</keyword>
<evidence type="ECO:0000256" key="6">
    <source>
        <dbReference type="ARBA" id="ARBA00022989"/>
    </source>
</evidence>
<feature type="transmembrane region" description="Helical" evidence="9">
    <location>
        <begin position="50"/>
        <end position="80"/>
    </location>
</feature>
<dbReference type="GO" id="GO:0016020">
    <property type="term" value="C:membrane"/>
    <property type="evidence" value="ECO:0007669"/>
    <property type="project" value="UniProtKB-SubCell"/>
</dbReference>
<evidence type="ECO:0000256" key="2">
    <source>
        <dbReference type="ARBA" id="ARBA00004502"/>
    </source>
</evidence>
<dbReference type="Gramene" id="KMT12656">
    <property type="protein sequence ID" value="KMT12656"/>
    <property type="gene ID" value="BVRB_4g091150"/>
</dbReference>
<evidence type="ECO:0000313" key="11">
    <source>
        <dbReference type="Proteomes" id="UP000035740"/>
    </source>
</evidence>
<dbReference type="GO" id="GO:0019915">
    <property type="term" value="P:lipid storage"/>
    <property type="evidence" value="ECO:0007669"/>
    <property type="project" value="TreeGrafter"/>
</dbReference>
<feature type="compositionally biased region" description="Low complexity" evidence="8">
    <location>
        <begin position="222"/>
        <end position="242"/>
    </location>
</feature>
<keyword evidence="11" id="KW-1185">Reference proteome</keyword>
<feature type="compositionally biased region" description="Acidic residues" evidence="8">
    <location>
        <begin position="176"/>
        <end position="202"/>
    </location>
</feature>
<evidence type="ECO:0000256" key="7">
    <source>
        <dbReference type="ARBA" id="ARBA00023136"/>
    </source>
</evidence>
<evidence type="ECO:0000256" key="1">
    <source>
        <dbReference type="ARBA" id="ARBA00004141"/>
    </source>
</evidence>
<evidence type="ECO:0000256" key="3">
    <source>
        <dbReference type="ARBA" id="ARBA00010858"/>
    </source>
</evidence>
<comment type="subcellular location">
    <subcellularLocation>
        <location evidence="2">Lipid droplet</location>
    </subcellularLocation>
    <subcellularLocation>
        <location evidence="1">Membrane</location>
        <topology evidence="1">Multi-pass membrane protein</topology>
    </subcellularLocation>
</comment>
<reference evidence="10 11" key="1">
    <citation type="journal article" date="2014" name="Nature">
        <title>The genome of the recently domesticated crop plant sugar beet (Beta vulgaris).</title>
        <authorList>
            <person name="Dohm J.C."/>
            <person name="Minoche A.E."/>
            <person name="Holtgrawe D."/>
            <person name="Capella-Gutierrez S."/>
            <person name="Zakrzewski F."/>
            <person name="Tafer H."/>
            <person name="Rupp O."/>
            <person name="Sorensen T.R."/>
            <person name="Stracke R."/>
            <person name="Reinhardt R."/>
            <person name="Goesmann A."/>
            <person name="Kraft T."/>
            <person name="Schulz B."/>
            <person name="Stadler P.F."/>
            <person name="Schmidt T."/>
            <person name="Gabaldon T."/>
            <person name="Lehrach H."/>
            <person name="Weisshaar B."/>
            <person name="Himmelbauer H."/>
        </authorList>
    </citation>
    <scope>NUCLEOTIDE SEQUENCE [LARGE SCALE GENOMIC DNA]</scope>
    <source>
        <tissue evidence="10">Taproot</tissue>
    </source>
</reference>
<keyword evidence="4" id="KW-0551">Lipid droplet</keyword>
<feature type="transmembrane region" description="Helical" evidence="9">
    <location>
        <begin position="92"/>
        <end position="125"/>
    </location>
</feature>
<dbReference type="Proteomes" id="UP000035740">
    <property type="component" value="Chromosome 4"/>
</dbReference>
<name>A0A0J8F9V4_BETVV</name>
<dbReference type="PANTHER" id="PTHR33203:SF37">
    <property type="entry name" value="GLYCINE-RICH PROTEIN _ OLEOSIN"/>
    <property type="match status" value="1"/>
</dbReference>
<feature type="region of interest" description="Disordered" evidence="8">
    <location>
        <begin position="159"/>
        <end position="264"/>
    </location>
</feature>
<dbReference type="PANTHER" id="PTHR33203">
    <property type="entry name" value="OLEOSIN"/>
    <property type="match status" value="1"/>
</dbReference>
<dbReference type="GO" id="GO:0009791">
    <property type="term" value="P:post-embryonic development"/>
    <property type="evidence" value="ECO:0007669"/>
    <property type="project" value="UniProtKB-ARBA"/>
</dbReference>
<evidence type="ECO:0000313" key="10">
    <source>
        <dbReference type="EMBL" id="KMT12656.1"/>
    </source>
</evidence>
<dbReference type="InterPro" id="IPR000136">
    <property type="entry name" value="Oleosin"/>
</dbReference>
<keyword evidence="7 9" id="KW-0472">Membrane</keyword>
<organism evidence="10 11">
    <name type="scientific">Beta vulgaris subsp. vulgaris</name>
    <name type="common">Beet</name>
    <dbReference type="NCBI Taxonomy" id="3555"/>
    <lineage>
        <taxon>Eukaryota</taxon>
        <taxon>Viridiplantae</taxon>
        <taxon>Streptophyta</taxon>
        <taxon>Embryophyta</taxon>
        <taxon>Tracheophyta</taxon>
        <taxon>Spermatophyta</taxon>
        <taxon>Magnoliopsida</taxon>
        <taxon>eudicotyledons</taxon>
        <taxon>Gunneridae</taxon>
        <taxon>Pentapetalae</taxon>
        <taxon>Caryophyllales</taxon>
        <taxon>Chenopodiaceae</taxon>
        <taxon>Betoideae</taxon>
        <taxon>Beta</taxon>
    </lineage>
</organism>
<evidence type="ECO:0000256" key="9">
    <source>
        <dbReference type="SAM" id="Phobius"/>
    </source>
</evidence>
<accession>A0A0J8F9V4</accession>
<comment type="similarity">
    <text evidence="3">Belongs to the oleosin family.</text>
</comment>
<dbReference type="AlphaFoldDB" id="A0A0J8F9V4"/>
<gene>
    <name evidence="10" type="ORF">BVRB_4g091150</name>
</gene>
<feature type="compositionally biased region" description="Basic residues" evidence="8">
    <location>
        <begin position="254"/>
        <end position="264"/>
    </location>
</feature>
<protein>
    <recommendedName>
        <fullName evidence="12">Oleosin</fullName>
    </recommendedName>
</protein>